<sequence>MVISESLSEIHRTLQKSNPLNNPRLDFSEILTNCNDVENRKRRWKGACCHALECVSALSHLSSTNVDELSNGQELLKLEDNLSERRQDIEGQLRKLNRDIDYSRTQLNKIIEDILTEISILVEDYKILRHEFVQKTSNIPFIIEEGARQQDENFSDISKTGSVDDIRNLQKIGDGLLSEIEKQSREENKINDEIKELELQWSSCRQKNQRLENEILLRKTEATCQETQVEAHINSRLSRSSNYGASNENFNQLNRRNSIAKWIGRLSCTNDCNKYEKEVIEGDENEDIEGELEVLNLLSIVKVNDYIELNEINGDNFSTPNSYKLYLKIDPSPCLDIFLDPNFDYPPELKLLNTENIKEISNESLFSDGPLELCLNSKGGYGFKTFQEIELSENSCNTKLSQEEIAMFNIFVGELKKNENVPISSIGKLLCSALK</sequence>
<keyword evidence="3" id="KW-1185">Reference proteome</keyword>
<dbReference type="OMA" id="ECRHLER"/>
<dbReference type="RefSeq" id="XP_002142790.1">
    <property type="nucleotide sequence ID" value="XM_002142754.1"/>
</dbReference>
<name>B6AJQ0_CRYMR</name>
<keyword evidence="1" id="KW-0175">Coiled coil</keyword>
<dbReference type="Proteomes" id="UP000001460">
    <property type="component" value="Unassembled WGS sequence"/>
</dbReference>
<dbReference type="EMBL" id="DS989740">
    <property type="protein sequence ID" value="EEA08441.1"/>
    <property type="molecule type" value="Genomic_DNA"/>
</dbReference>
<evidence type="ECO:0000313" key="2">
    <source>
        <dbReference type="EMBL" id="EEA08441.1"/>
    </source>
</evidence>
<dbReference type="GeneID" id="6997977"/>
<protein>
    <submittedName>
        <fullName evidence="2">Uncharacterized protein</fullName>
    </submittedName>
</protein>
<feature type="coiled-coil region" evidence="1">
    <location>
        <begin position="177"/>
        <end position="214"/>
    </location>
</feature>
<proteinExistence type="predicted"/>
<dbReference type="AlphaFoldDB" id="B6AJQ0"/>
<gene>
    <name evidence="2" type="ORF">CMU_002690</name>
</gene>
<dbReference type="OrthoDB" id="340904at2759"/>
<organism evidence="2 3">
    <name type="scientific">Cryptosporidium muris (strain RN66)</name>
    <dbReference type="NCBI Taxonomy" id="441375"/>
    <lineage>
        <taxon>Eukaryota</taxon>
        <taxon>Sar</taxon>
        <taxon>Alveolata</taxon>
        <taxon>Apicomplexa</taxon>
        <taxon>Conoidasida</taxon>
        <taxon>Coccidia</taxon>
        <taxon>Eucoccidiorida</taxon>
        <taxon>Eimeriorina</taxon>
        <taxon>Cryptosporidiidae</taxon>
        <taxon>Cryptosporidium</taxon>
    </lineage>
</organism>
<evidence type="ECO:0000313" key="3">
    <source>
        <dbReference type="Proteomes" id="UP000001460"/>
    </source>
</evidence>
<evidence type="ECO:0000256" key="1">
    <source>
        <dbReference type="SAM" id="Coils"/>
    </source>
</evidence>
<dbReference type="VEuPathDB" id="CryptoDB:CMU_002690"/>
<reference evidence="2" key="1">
    <citation type="submission" date="2008-06" db="EMBL/GenBank/DDBJ databases">
        <authorList>
            <person name="Lorenzi H."/>
            <person name="Inman J."/>
            <person name="Miller J."/>
            <person name="Schobel S."/>
            <person name="Amedeo P."/>
            <person name="Caler E.V."/>
            <person name="da Silva J."/>
        </authorList>
    </citation>
    <scope>NUCLEOTIDE SEQUENCE [LARGE SCALE GENOMIC DNA]</scope>
    <source>
        <strain evidence="2">RN66</strain>
    </source>
</reference>
<accession>B6AJQ0</accession>